<accession>A0ACC1T3A3</accession>
<reference evidence="1" key="1">
    <citation type="submission" date="2022-07" db="EMBL/GenBank/DDBJ databases">
        <title>Genome Sequence of Phlebia brevispora.</title>
        <authorList>
            <person name="Buettner E."/>
        </authorList>
    </citation>
    <scope>NUCLEOTIDE SEQUENCE</scope>
    <source>
        <strain evidence="1">MPL23</strain>
    </source>
</reference>
<keyword evidence="2" id="KW-1185">Reference proteome</keyword>
<dbReference type="Proteomes" id="UP001148662">
    <property type="component" value="Unassembled WGS sequence"/>
</dbReference>
<dbReference type="EMBL" id="JANHOG010000699">
    <property type="protein sequence ID" value="KAJ3552149.1"/>
    <property type="molecule type" value="Genomic_DNA"/>
</dbReference>
<protein>
    <submittedName>
        <fullName evidence="1">Uncharacterized protein</fullName>
    </submittedName>
</protein>
<proteinExistence type="predicted"/>
<evidence type="ECO:0000313" key="1">
    <source>
        <dbReference type="EMBL" id="KAJ3552149.1"/>
    </source>
</evidence>
<comment type="caution">
    <text evidence="1">The sequence shown here is derived from an EMBL/GenBank/DDBJ whole genome shotgun (WGS) entry which is preliminary data.</text>
</comment>
<organism evidence="1 2">
    <name type="scientific">Phlebia brevispora</name>
    <dbReference type="NCBI Taxonomy" id="194682"/>
    <lineage>
        <taxon>Eukaryota</taxon>
        <taxon>Fungi</taxon>
        <taxon>Dikarya</taxon>
        <taxon>Basidiomycota</taxon>
        <taxon>Agaricomycotina</taxon>
        <taxon>Agaricomycetes</taxon>
        <taxon>Polyporales</taxon>
        <taxon>Meruliaceae</taxon>
        <taxon>Phlebia</taxon>
    </lineage>
</organism>
<sequence>MEVVKGLVGLSLPEQIVPTNSAFEALLKLYEAEILSYKSKTFKYGATDRHQLDIYFPSSTETGSAPVLFFVYGGGYFTGSRVLEPPHDLKYKNIGAFFAKRGFVVVIADYRLLPAIKYPDPVVDIRDAVAWVAANADLVNQDVEVKADLSQIFLLGHSMGATSVATLVLEPVLLPYDLRRRISGVVLSAGAYDLHSSPALVPKPLHDYYGTDEELLKREPIGLLGDVPVDILNNFPPVLAIIGEFDFPPIIPSHEKIISVLKAKITSGVDELVMKGHSHVSPPNSLFSGEGEEWGLDVVAWLKAKSH</sequence>
<evidence type="ECO:0000313" key="2">
    <source>
        <dbReference type="Proteomes" id="UP001148662"/>
    </source>
</evidence>
<gene>
    <name evidence="1" type="ORF">NM688_g4304</name>
</gene>
<name>A0ACC1T3A3_9APHY</name>